<evidence type="ECO:0000313" key="1">
    <source>
        <dbReference type="EMBL" id="SPO48303.1"/>
    </source>
</evidence>
<evidence type="ECO:0000313" key="2">
    <source>
        <dbReference type="Proteomes" id="UP000325008"/>
    </source>
</evidence>
<accession>A0A5C3FV71</accession>
<name>A0A5C3FV71_PSEA2</name>
<proteinExistence type="predicted"/>
<keyword evidence="2" id="KW-1185">Reference proteome</keyword>
<reference evidence="1" key="1">
    <citation type="submission" date="2018-03" db="EMBL/GenBank/DDBJ databases">
        <authorList>
            <person name="Guldener U."/>
        </authorList>
    </citation>
    <scope>NUCLEOTIDE SEQUENCE [LARGE SCALE GENOMIC DNA]</scope>
    <source>
        <strain evidence="1">ATCC34888</strain>
    </source>
</reference>
<organism evidence="1 2">
    <name type="scientific">Pseudozyma antarctica</name>
    <name type="common">Yeast</name>
    <name type="synonym">Candida antarctica</name>
    <dbReference type="NCBI Taxonomy" id="84753"/>
    <lineage>
        <taxon>Eukaryota</taxon>
        <taxon>Fungi</taxon>
        <taxon>Dikarya</taxon>
        <taxon>Basidiomycota</taxon>
        <taxon>Ustilaginomycotina</taxon>
        <taxon>Ustilaginomycetes</taxon>
        <taxon>Ustilaginales</taxon>
        <taxon>Ustilaginaceae</taxon>
        <taxon>Moesziomyces</taxon>
    </lineage>
</organism>
<protein>
    <submittedName>
        <fullName evidence="1">Uncharacterized protein</fullName>
    </submittedName>
</protein>
<sequence>MSDGSTCGFARVSTTLSKLRAALHLIHSAESEAASDPASFSASTRNFWSCTLSHPLSPLARQASSLRFSRGVSSHHTKCSQCFRIVCGPLYHRTWNHARWDVENSKGVWETEVRWRSVIDQTGTGGPGGAGPSRSIVQLQRGCTSQPDGEARMPADAHPEMPPAPVLLMHATRRPPGPPLSAQGRQRLAISARIIAKRSPQNAEDAESLFHRSSIGDLQNSLLSTQSNACVCPRFDVHSHANNTSMNLSPEAFLCSCLTAFSCISGNLQLNSSVEL</sequence>
<dbReference type="EMBL" id="OOIQ01000018">
    <property type="protein sequence ID" value="SPO48303.1"/>
    <property type="molecule type" value="Genomic_DNA"/>
</dbReference>
<gene>
    <name evidence="1" type="ORF">PSANT_05992</name>
</gene>
<dbReference type="AlphaFoldDB" id="A0A5C3FV71"/>
<comment type="caution">
    <text evidence="1">The sequence shown here is derived from an EMBL/GenBank/DDBJ whole genome shotgun (WGS) entry which is preliminary data.</text>
</comment>
<dbReference type="Proteomes" id="UP000325008">
    <property type="component" value="Unassembled WGS sequence"/>
</dbReference>